<accession>A0A9W4KLE4</accession>
<feature type="domain" description="ATP-grasp" evidence="5">
    <location>
        <begin position="317"/>
        <end position="401"/>
    </location>
</feature>
<evidence type="ECO:0000259" key="5">
    <source>
        <dbReference type="PROSITE" id="PS50975"/>
    </source>
</evidence>
<dbReference type="Pfam" id="PF18130">
    <property type="entry name" value="ATPgrasp_N"/>
    <property type="match status" value="1"/>
</dbReference>
<evidence type="ECO:0000256" key="2">
    <source>
        <dbReference type="ARBA" id="ARBA00022741"/>
    </source>
</evidence>
<evidence type="ECO:0000256" key="1">
    <source>
        <dbReference type="ARBA" id="ARBA00022598"/>
    </source>
</evidence>
<sequence length="470" mass="51759">MAPYVIGDGTCVSEDFLVKVSNNQAPVKVQCRWRLSDLPGKAYAVRYFYVLDLLLKVLPISKENGEDESLLADATGSALETLVRKISIDQTVRRTEIAVKVILAPVDGYLCRSDILDVRMRHSEFVDTVISFGTWDKRLPTFSRHDKHSLLPLLLSSPGAIIPRETPESGTDNWALLHKDMETRLSFNWILPRKPASYKVALVAGRHRYEGGTYRAEGFLDAARALGIAITILDEPGHWLEGEKYAHLRDDFVAVNLSFNDGLVRRITDAVKGRDIDGIITFTDEYVLTTGEAAEVLGLPAEPLHAMQQGLHKDELRKVVNNTNIQAFLLQHAAQLDGLAFANNLAALQYPLIVKPAYGRASAGVKKVTDESSLREAVRLLTADGLDEEGILLETFVDGPELDCNFVLCDGEVLFLELTDDLPSAGDANDATLADNFFETAMISNSGLPASEQQAVRDSLQRSLRKLGLG</sequence>
<proteinExistence type="predicted"/>
<dbReference type="Gene3D" id="3.40.50.20">
    <property type="match status" value="1"/>
</dbReference>
<evidence type="ECO:0000256" key="4">
    <source>
        <dbReference type="PROSITE-ProRule" id="PRU00409"/>
    </source>
</evidence>
<keyword evidence="1" id="KW-0436">Ligase</keyword>
<dbReference type="EMBL" id="CAJVRC010000882">
    <property type="protein sequence ID" value="CAG8904109.1"/>
    <property type="molecule type" value="Genomic_DNA"/>
</dbReference>
<reference evidence="6" key="1">
    <citation type="submission" date="2021-07" db="EMBL/GenBank/DDBJ databases">
        <authorList>
            <person name="Branca A.L. A."/>
        </authorList>
    </citation>
    <scope>NUCLEOTIDE SEQUENCE</scope>
</reference>
<dbReference type="PANTHER" id="PTHR43585:SF2">
    <property type="entry name" value="ATP-GRASP ENZYME FSQD"/>
    <property type="match status" value="1"/>
</dbReference>
<dbReference type="AlphaFoldDB" id="A0A9W4KLE4"/>
<evidence type="ECO:0000313" key="6">
    <source>
        <dbReference type="EMBL" id="CAG8904109.1"/>
    </source>
</evidence>
<keyword evidence="7" id="KW-1185">Reference proteome</keyword>
<dbReference type="InterPro" id="IPR011761">
    <property type="entry name" value="ATP-grasp"/>
</dbReference>
<dbReference type="SUPFAM" id="SSF56059">
    <property type="entry name" value="Glutathione synthetase ATP-binding domain-like"/>
    <property type="match status" value="1"/>
</dbReference>
<protein>
    <recommendedName>
        <fullName evidence="5">ATP-grasp domain-containing protein</fullName>
    </recommendedName>
</protein>
<dbReference type="GO" id="GO:0005524">
    <property type="term" value="F:ATP binding"/>
    <property type="evidence" value="ECO:0007669"/>
    <property type="project" value="UniProtKB-UniRule"/>
</dbReference>
<dbReference type="Proteomes" id="UP001154252">
    <property type="component" value="Unassembled WGS sequence"/>
</dbReference>
<dbReference type="PROSITE" id="PS50975">
    <property type="entry name" value="ATP_GRASP"/>
    <property type="match status" value="1"/>
</dbReference>
<dbReference type="Pfam" id="PF07478">
    <property type="entry name" value="Dala_Dala_lig_C"/>
    <property type="match status" value="1"/>
</dbReference>
<dbReference type="GO" id="GO:0008716">
    <property type="term" value="F:D-alanine-D-alanine ligase activity"/>
    <property type="evidence" value="ECO:0007669"/>
    <property type="project" value="InterPro"/>
</dbReference>
<name>A0A9W4KLE4_9EURO</name>
<dbReference type="Gene3D" id="3.30.470.20">
    <property type="entry name" value="ATP-grasp fold, B domain"/>
    <property type="match status" value="1"/>
</dbReference>
<comment type="caution">
    <text evidence="6">The sequence shown here is derived from an EMBL/GenBank/DDBJ whole genome shotgun (WGS) entry which is preliminary data.</text>
</comment>
<gene>
    <name evidence="6" type="ORF">PEGY_LOCUS7748</name>
</gene>
<keyword evidence="2 4" id="KW-0547">Nucleotide-binding</keyword>
<dbReference type="OrthoDB" id="434648at2759"/>
<organism evidence="6 7">
    <name type="scientific">Penicillium egyptiacum</name>
    <dbReference type="NCBI Taxonomy" id="1303716"/>
    <lineage>
        <taxon>Eukaryota</taxon>
        <taxon>Fungi</taxon>
        <taxon>Dikarya</taxon>
        <taxon>Ascomycota</taxon>
        <taxon>Pezizomycotina</taxon>
        <taxon>Eurotiomycetes</taxon>
        <taxon>Eurotiomycetidae</taxon>
        <taxon>Eurotiales</taxon>
        <taxon>Aspergillaceae</taxon>
        <taxon>Penicillium</taxon>
    </lineage>
</organism>
<evidence type="ECO:0000256" key="3">
    <source>
        <dbReference type="ARBA" id="ARBA00022840"/>
    </source>
</evidence>
<dbReference type="InterPro" id="IPR041472">
    <property type="entry name" value="BL00235/CARNS1_N"/>
</dbReference>
<dbReference type="GO" id="GO:0046872">
    <property type="term" value="F:metal ion binding"/>
    <property type="evidence" value="ECO:0007669"/>
    <property type="project" value="InterPro"/>
</dbReference>
<dbReference type="InterPro" id="IPR011095">
    <property type="entry name" value="Dala_Dala_lig_C"/>
</dbReference>
<keyword evidence="3 4" id="KW-0067">ATP-binding</keyword>
<dbReference type="InterPro" id="IPR052032">
    <property type="entry name" value="ATP-dep_AA_Ligase"/>
</dbReference>
<dbReference type="PANTHER" id="PTHR43585">
    <property type="entry name" value="FUMIPYRROLE BIOSYNTHESIS PROTEIN C"/>
    <property type="match status" value="1"/>
</dbReference>
<evidence type="ECO:0000313" key="7">
    <source>
        <dbReference type="Proteomes" id="UP001154252"/>
    </source>
</evidence>